<protein>
    <submittedName>
        <fullName evidence="2">Uncharacterized protein</fullName>
    </submittedName>
</protein>
<name>A0ABP6M0Z3_9ACTN</name>
<evidence type="ECO:0000313" key="3">
    <source>
        <dbReference type="Proteomes" id="UP001501532"/>
    </source>
</evidence>
<feature type="region of interest" description="Disordered" evidence="1">
    <location>
        <begin position="31"/>
        <end position="64"/>
    </location>
</feature>
<dbReference type="EMBL" id="BAAAUF010000073">
    <property type="protein sequence ID" value="GAA3071371.1"/>
    <property type="molecule type" value="Genomic_DNA"/>
</dbReference>
<comment type="caution">
    <text evidence="2">The sequence shown here is derived from an EMBL/GenBank/DDBJ whole genome shotgun (WGS) entry which is preliminary data.</text>
</comment>
<organism evidence="2 3">
    <name type="scientific">Streptomyces glomeratus</name>
    <dbReference type="NCBI Taxonomy" id="284452"/>
    <lineage>
        <taxon>Bacteria</taxon>
        <taxon>Bacillati</taxon>
        <taxon>Actinomycetota</taxon>
        <taxon>Actinomycetes</taxon>
        <taxon>Kitasatosporales</taxon>
        <taxon>Streptomycetaceae</taxon>
        <taxon>Streptomyces</taxon>
    </lineage>
</organism>
<proteinExistence type="predicted"/>
<accession>A0ABP6M0Z3</accession>
<dbReference type="Proteomes" id="UP001501532">
    <property type="component" value="Unassembled WGS sequence"/>
</dbReference>
<reference evidence="3" key="1">
    <citation type="journal article" date="2019" name="Int. J. Syst. Evol. Microbiol.">
        <title>The Global Catalogue of Microorganisms (GCM) 10K type strain sequencing project: providing services to taxonomists for standard genome sequencing and annotation.</title>
        <authorList>
            <consortium name="The Broad Institute Genomics Platform"/>
            <consortium name="The Broad Institute Genome Sequencing Center for Infectious Disease"/>
            <person name="Wu L."/>
            <person name="Ma J."/>
        </authorList>
    </citation>
    <scope>NUCLEOTIDE SEQUENCE [LARGE SCALE GENOMIC DNA]</scope>
    <source>
        <strain evidence="3">JCM 9091</strain>
    </source>
</reference>
<keyword evidence="3" id="KW-1185">Reference proteome</keyword>
<sequence length="64" mass="6554">MGPAGDSRYTGWVATLPTTHTVVSFMRNPSLTPVDRAGDGTRTGPSRTAASDAAVMPCGLPPPV</sequence>
<gene>
    <name evidence="2" type="ORF">GCM10010448_62740</name>
</gene>
<evidence type="ECO:0000313" key="2">
    <source>
        <dbReference type="EMBL" id="GAA3071371.1"/>
    </source>
</evidence>
<evidence type="ECO:0000256" key="1">
    <source>
        <dbReference type="SAM" id="MobiDB-lite"/>
    </source>
</evidence>